<dbReference type="GO" id="GO:0016791">
    <property type="term" value="F:phosphatase activity"/>
    <property type="evidence" value="ECO:0007669"/>
    <property type="project" value="TreeGrafter"/>
</dbReference>
<dbReference type="SUPFAM" id="SSF56300">
    <property type="entry name" value="Metallo-dependent phosphatases"/>
    <property type="match status" value="1"/>
</dbReference>
<dbReference type="EMBL" id="UAVU01000003">
    <property type="protein sequence ID" value="SQA98776.1"/>
    <property type="molecule type" value="Genomic_DNA"/>
</dbReference>
<evidence type="ECO:0000313" key="4">
    <source>
        <dbReference type="EMBL" id="SQA98776.1"/>
    </source>
</evidence>
<gene>
    <name evidence="3" type="ORF">CO704_00025</name>
    <name evidence="4" type="ORF">NCTC12120_02673</name>
</gene>
<dbReference type="InterPro" id="IPR029052">
    <property type="entry name" value="Metallo-depent_PP-like"/>
</dbReference>
<reference evidence="3 5" key="1">
    <citation type="submission" date="2017-09" db="EMBL/GenBank/DDBJ databases">
        <title>FDA dAtabase for Regulatory Grade micrObial Sequences (FDA-ARGOS): Supporting development and validation of Infectious Disease Dx tests.</title>
        <authorList>
            <person name="Minogue T."/>
            <person name="Wolcott M."/>
            <person name="Wasieloski L."/>
            <person name="Aguilar W."/>
            <person name="Moore D."/>
            <person name="Tallon L."/>
            <person name="Sadzewicz L."/>
            <person name="Ott S."/>
            <person name="Zhao X."/>
            <person name="Nagaraj S."/>
            <person name="Vavikolanu K."/>
            <person name="Aluvathingal J."/>
            <person name="Nadendla S."/>
            <person name="Sichtig H."/>
        </authorList>
    </citation>
    <scope>NUCLEOTIDE SEQUENCE [LARGE SCALE GENOMIC DNA]</scope>
    <source>
        <strain evidence="3 5">FDAARGOS_392</strain>
    </source>
</reference>
<sequence length="260" mass="29191">MNTAHIDFRFAIFSDVHANLPALEAVLRDIVRHNISQIWCLGDLVDFAPWPNEVIDLIRSRNIPVVMGNHDRRVAMDEPVTPLAKHSAQEQHARAQAIALSKRTLTEENRRWLGALPRSIAFNAGPLRVLLVHASPDSLSEYVHCQFSCSQLMKWQTEHQFDVMVSGHTHYADIRELVRSDGRRLTVANTGAVGRIKAGEPQATWLMGHYHHGKLKLAVQTVNYDVAAVAQAIKDSQIPDFYADELYQHGMSCSQALSAF</sequence>
<dbReference type="RefSeq" id="WP_061273419.1">
    <property type="nucleotide sequence ID" value="NZ_CP023525.1"/>
</dbReference>
<evidence type="ECO:0000313" key="3">
    <source>
        <dbReference type="EMBL" id="ATF90577.1"/>
    </source>
</evidence>
<dbReference type="Proteomes" id="UP000251197">
    <property type="component" value="Unassembled WGS sequence"/>
</dbReference>
<comment type="similarity">
    <text evidence="1">Belongs to the metallophosphoesterase superfamily. YfcE family.</text>
</comment>
<dbReference type="Gene3D" id="3.60.21.10">
    <property type="match status" value="1"/>
</dbReference>
<dbReference type="EMBL" id="CP023525">
    <property type="protein sequence ID" value="ATF90577.1"/>
    <property type="molecule type" value="Genomic_DNA"/>
</dbReference>
<dbReference type="CDD" id="cd00838">
    <property type="entry name" value="MPP_superfamily"/>
    <property type="match status" value="1"/>
</dbReference>
<dbReference type="Pfam" id="PF12850">
    <property type="entry name" value="Metallophos_2"/>
    <property type="match status" value="1"/>
</dbReference>
<name>A0A291DS09_9ENTR</name>
<feature type="domain" description="Calcineurin-like phosphoesterase" evidence="2">
    <location>
        <begin position="9"/>
        <end position="206"/>
    </location>
</feature>
<dbReference type="Proteomes" id="UP000217979">
    <property type="component" value="Chromosome"/>
</dbReference>
<accession>A0A291DS09</accession>
<dbReference type="PANTHER" id="PTHR42850:SF2">
    <property type="entry name" value="BLL5683 PROTEIN"/>
    <property type="match status" value="1"/>
</dbReference>
<evidence type="ECO:0000313" key="6">
    <source>
        <dbReference type="Proteomes" id="UP000251197"/>
    </source>
</evidence>
<reference evidence="4 6" key="2">
    <citation type="submission" date="2018-06" db="EMBL/GenBank/DDBJ databases">
        <authorList>
            <consortium name="Pathogen Informatics"/>
            <person name="Doyle S."/>
        </authorList>
    </citation>
    <scope>NUCLEOTIDE SEQUENCE [LARGE SCALE GENOMIC DNA]</scope>
    <source>
        <strain evidence="4 6">NCTC12120</strain>
    </source>
</reference>
<dbReference type="GO" id="GO:0005737">
    <property type="term" value="C:cytoplasm"/>
    <property type="evidence" value="ECO:0007669"/>
    <property type="project" value="TreeGrafter"/>
</dbReference>
<evidence type="ECO:0000256" key="1">
    <source>
        <dbReference type="ARBA" id="ARBA00008950"/>
    </source>
</evidence>
<dbReference type="PIRSF" id="PIRSF000883">
    <property type="entry name" value="Pesterase_MJ0912"/>
    <property type="match status" value="1"/>
</dbReference>
<evidence type="ECO:0000313" key="5">
    <source>
        <dbReference type="Proteomes" id="UP000217979"/>
    </source>
</evidence>
<proteinExistence type="inferred from homology"/>
<organism evidence="3 5">
    <name type="scientific">Cedecea neteri</name>
    <dbReference type="NCBI Taxonomy" id="158822"/>
    <lineage>
        <taxon>Bacteria</taxon>
        <taxon>Pseudomonadati</taxon>
        <taxon>Pseudomonadota</taxon>
        <taxon>Gammaproteobacteria</taxon>
        <taxon>Enterobacterales</taxon>
        <taxon>Enterobacteriaceae</taxon>
        <taxon>Cedecea</taxon>
    </lineage>
</organism>
<dbReference type="InterPro" id="IPR011152">
    <property type="entry name" value="Pesterase_MJ0912"/>
</dbReference>
<dbReference type="InterPro" id="IPR024654">
    <property type="entry name" value="Calcineurin-like_PHP_lpxH"/>
</dbReference>
<dbReference type="PANTHER" id="PTHR42850">
    <property type="entry name" value="METALLOPHOSPHOESTERASE"/>
    <property type="match status" value="1"/>
</dbReference>
<dbReference type="AlphaFoldDB" id="A0A291DS09"/>
<dbReference type="InterPro" id="IPR050126">
    <property type="entry name" value="Ap4A_hydrolase"/>
</dbReference>
<protein>
    <submittedName>
        <fullName evidence="3">Phosphodiesterase</fullName>
    </submittedName>
</protein>
<evidence type="ECO:0000259" key="2">
    <source>
        <dbReference type="Pfam" id="PF12850"/>
    </source>
</evidence>